<dbReference type="PIRSF" id="PIRSF001427">
    <property type="entry name" value="NHase_beta"/>
    <property type="match status" value="1"/>
</dbReference>
<dbReference type="NCBIfam" id="TIGR03888">
    <property type="entry name" value="nitrile_beta"/>
    <property type="match status" value="1"/>
</dbReference>
<dbReference type="Gene3D" id="2.30.30.50">
    <property type="match status" value="1"/>
</dbReference>
<evidence type="ECO:0000313" key="10">
    <source>
        <dbReference type="Proteomes" id="UP001369736"/>
    </source>
</evidence>
<dbReference type="Gene3D" id="1.10.472.20">
    <property type="entry name" value="Nitrile hydratase, beta subunit"/>
    <property type="match status" value="1"/>
</dbReference>
<comment type="similarity">
    <text evidence="2 5">Belongs to the nitrile hydratase subunit beta family.</text>
</comment>
<comment type="caution">
    <text evidence="9">The sequence shown here is derived from an EMBL/GenBank/DDBJ whole genome shotgun (WGS) entry which is preliminary data.</text>
</comment>
<dbReference type="InterPro" id="IPR003168">
    <property type="entry name" value="Nitrile_hydratase_bsu"/>
</dbReference>
<protein>
    <recommendedName>
        <fullName evidence="5">Nitrile hydratase subunit beta</fullName>
        <shortName evidence="5">NHase</shortName>
        <ecNumber evidence="5">4.2.1.84</ecNumber>
    </recommendedName>
</protein>
<evidence type="ECO:0000256" key="4">
    <source>
        <dbReference type="ARBA" id="ARBA00044877"/>
    </source>
</evidence>
<dbReference type="Pfam" id="PF21006">
    <property type="entry name" value="NHase_beta_N"/>
    <property type="match status" value="1"/>
</dbReference>
<evidence type="ECO:0000256" key="6">
    <source>
        <dbReference type="SAM" id="MobiDB-lite"/>
    </source>
</evidence>
<dbReference type="InterPro" id="IPR042262">
    <property type="entry name" value="CN_hydtase_beta_C"/>
</dbReference>
<reference evidence="9 10" key="1">
    <citation type="submission" date="2024-03" db="EMBL/GenBank/DDBJ databases">
        <title>Actinomycetospora sp. OC33-EN07, a novel actinomycete isolated from wild orchid (Aerides multiflora).</title>
        <authorList>
            <person name="Suriyachadkun C."/>
        </authorList>
    </citation>
    <scope>NUCLEOTIDE SEQUENCE [LARGE SCALE GENOMIC DNA]</scope>
    <source>
        <strain evidence="9 10">OC33-EN07</strain>
    </source>
</reference>
<evidence type="ECO:0000256" key="2">
    <source>
        <dbReference type="ARBA" id="ARBA00009098"/>
    </source>
</evidence>
<dbReference type="EC" id="4.2.1.84" evidence="5"/>
<dbReference type="Pfam" id="PF02211">
    <property type="entry name" value="NHase_beta_C"/>
    <property type="match status" value="1"/>
</dbReference>
<comment type="catalytic activity">
    <reaction evidence="4 5">
        <text>an aliphatic primary amide = an aliphatic nitrile + H2O</text>
        <dbReference type="Rhea" id="RHEA:12673"/>
        <dbReference type="ChEBI" id="CHEBI:15377"/>
        <dbReference type="ChEBI" id="CHEBI:65285"/>
        <dbReference type="ChEBI" id="CHEBI:80291"/>
        <dbReference type="EC" id="4.2.1.84"/>
    </reaction>
</comment>
<keyword evidence="10" id="KW-1185">Reference proteome</keyword>
<accession>A0ABU8MEN9</accession>
<feature type="region of interest" description="Disordered" evidence="6">
    <location>
        <begin position="1"/>
        <end position="23"/>
    </location>
</feature>
<name>A0ABU8MEN9_9PSEU</name>
<evidence type="ECO:0000259" key="7">
    <source>
        <dbReference type="Pfam" id="PF02211"/>
    </source>
</evidence>
<dbReference type="EMBL" id="JBBEGM010000019">
    <property type="protein sequence ID" value="MEJ2865542.1"/>
    <property type="molecule type" value="Genomic_DNA"/>
</dbReference>
<dbReference type="SUPFAM" id="SSF50090">
    <property type="entry name" value="Electron transport accessory proteins"/>
    <property type="match status" value="1"/>
</dbReference>
<evidence type="ECO:0000256" key="1">
    <source>
        <dbReference type="ARBA" id="ARBA00004042"/>
    </source>
</evidence>
<keyword evidence="3 5" id="KW-0456">Lyase</keyword>
<dbReference type="InterPro" id="IPR024690">
    <property type="entry name" value="CN_hydtase_beta_dom_C"/>
</dbReference>
<gene>
    <name evidence="9" type="primary">nthB</name>
    <name evidence="9" type="ORF">WCD58_30595</name>
</gene>
<dbReference type="InterPro" id="IPR049054">
    <property type="entry name" value="CN_hydtase_beta-like_N"/>
</dbReference>
<dbReference type="RefSeq" id="WP_337706916.1">
    <property type="nucleotide sequence ID" value="NZ_JBBEGM010000019.1"/>
</dbReference>
<organism evidence="9 10">
    <name type="scientific">Actinomycetospora flava</name>
    <dbReference type="NCBI Taxonomy" id="3129232"/>
    <lineage>
        <taxon>Bacteria</taxon>
        <taxon>Bacillati</taxon>
        <taxon>Actinomycetota</taxon>
        <taxon>Actinomycetes</taxon>
        <taxon>Pseudonocardiales</taxon>
        <taxon>Pseudonocardiaceae</taxon>
        <taxon>Actinomycetospora</taxon>
    </lineage>
</organism>
<evidence type="ECO:0000259" key="8">
    <source>
        <dbReference type="Pfam" id="PF21006"/>
    </source>
</evidence>
<feature type="domain" description="Nitrile hydratase beta subunit" evidence="7">
    <location>
        <begin position="129"/>
        <end position="224"/>
    </location>
</feature>
<comment type="function">
    <text evidence="1 5">NHase catalyzes the hydration of various nitrile compounds to the corresponding amides.</text>
</comment>
<feature type="domain" description="Nitrile hydratase beta subunit-like N-terminal" evidence="8">
    <location>
        <begin position="1"/>
        <end position="109"/>
    </location>
</feature>
<sequence length="229" mass="25125">MDGIHDLGGKQGHGPVTHPDEEPVFGSAWEKSVLTMFPAMAMAGAFNLDSFRSGMEQIPAAEYLTSRYYEHWMHSMVLHGTAAGIFDLDDLEQRTQHYLAHPEEEAPKASKPELVDALKGLIAGGDDYRREVEAAPAFAVGDTVRVRPDASTTHTRRASYVRGHVGVITHAHGAYVYPDTHATGAGENPEHLYTVRFTAEELWGSEAGSANTVVHIDLWEPYLTTPDQS</sequence>
<evidence type="ECO:0000313" key="9">
    <source>
        <dbReference type="EMBL" id="MEJ2865542.1"/>
    </source>
</evidence>
<dbReference type="InterPro" id="IPR008990">
    <property type="entry name" value="Elect_transpt_acc-like_dom_sf"/>
</dbReference>
<evidence type="ECO:0000256" key="3">
    <source>
        <dbReference type="ARBA" id="ARBA00023239"/>
    </source>
</evidence>
<dbReference type="GO" id="GO:0018822">
    <property type="term" value="F:nitrile hydratase activity"/>
    <property type="evidence" value="ECO:0007669"/>
    <property type="project" value="UniProtKB-EC"/>
</dbReference>
<dbReference type="Proteomes" id="UP001369736">
    <property type="component" value="Unassembled WGS sequence"/>
</dbReference>
<evidence type="ECO:0000256" key="5">
    <source>
        <dbReference type="PIRNR" id="PIRNR001427"/>
    </source>
</evidence>
<proteinExistence type="inferred from homology"/>